<evidence type="ECO:0000313" key="2">
    <source>
        <dbReference type="Proteomes" id="UP000198932"/>
    </source>
</evidence>
<name>A0A1I6FMI6_HALSD</name>
<protein>
    <submittedName>
        <fullName evidence="1">Uncharacterized protein</fullName>
    </submittedName>
</protein>
<accession>A0A1I6FMI6</accession>
<dbReference type="STRING" id="35743.SAMN04487937_0997"/>
<proteinExistence type="predicted"/>
<dbReference type="EMBL" id="FOYN01000001">
    <property type="protein sequence ID" value="SFR31156.1"/>
    <property type="molecule type" value="Genomic_DNA"/>
</dbReference>
<dbReference type="RefSeq" id="WP_092920446.1">
    <property type="nucleotide sequence ID" value="NZ_FOYN01000001.1"/>
</dbReference>
<evidence type="ECO:0000313" key="1">
    <source>
        <dbReference type="EMBL" id="SFR31156.1"/>
    </source>
</evidence>
<dbReference type="Proteomes" id="UP000198932">
    <property type="component" value="Unassembled WGS sequence"/>
</dbReference>
<dbReference type="AlphaFoldDB" id="A0A1I6FMI6"/>
<keyword evidence="2" id="KW-1185">Reference proteome</keyword>
<organism evidence="1 2">
    <name type="scientific">Halorubrum sodomense</name>
    <dbReference type="NCBI Taxonomy" id="35743"/>
    <lineage>
        <taxon>Archaea</taxon>
        <taxon>Methanobacteriati</taxon>
        <taxon>Methanobacteriota</taxon>
        <taxon>Stenosarchaea group</taxon>
        <taxon>Halobacteria</taxon>
        <taxon>Halobacteriales</taxon>
        <taxon>Haloferacaceae</taxon>
        <taxon>Halorubrum</taxon>
    </lineage>
</organism>
<reference evidence="2" key="1">
    <citation type="submission" date="2016-10" db="EMBL/GenBank/DDBJ databases">
        <authorList>
            <person name="Varghese N."/>
            <person name="Submissions S."/>
        </authorList>
    </citation>
    <scope>NUCLEOTIDE SEQUENCE [LARGE SCALE GENOMIC DNA]</scope>
    <source>
        <strain evidence="2">RD 26</strain>
    </source>
</reference>
<gene>
    <name evidence="1" type="ORF">SAMN04487937_0997</name>
</gene>
<dbReference type="OrthoDB" id="326246at2157"/>
<sequence>MRSDNHVLRRPIARWVGDQKVPANPVTKDVVDGSVGTPLIPRRRIAGVHIGRVSSEMVPVRGYRDGRYVLAIAPEHASVDVFDPSERDPGEPAFEPTESWVPLVAVFTAGERGAVVVPRKEVEL</sequence>